<dbReference type="AlphaFoldDB" id="A0A7S4MC05"/>
<evidence type="ECO:0000313" key="2">
    <source>
        <dbReference type="EMBL" id="CAE2212702.1"/>
    </source>
</evidence>
<feature type="transmembrane region" description="Helical" evidence="1">
    <location>
        <begin position="90"/>
        <end position="114"/>
    </location>
</feature>
<organism evidence="2">
    <name type="scientific">Vannella robusta</name>
    <dbReference type="NCBI Taxonomy" id="1487602"/>
    <lineage>
        <taxon>Eukaryota</taxon>
        <taxon>Amoebozoa</taxon>
        <taxon>Discosea</taxon>
        <taxon>Flabellinia</taxon>
        <taxon>Vannellidae</taxon>
        <taxon>Vannella</taxon>
    </lineage>
</organism>
<keyword evidence="1" id="KW-0472">Membrane</keyword>
<feature type="transmembrane region" description="Helical" evidence="1">
    <location>
        <begin position="155"/>
        <end position="181"/>
    </location>
</feature>
<feature type="transmembrane region" description="Helical" evidence="1">
    <location>
        <begin position="225"/>
        <end position="251"/>
    </location>
</feature>
<sequence length="275" mass="32522">MSAIVERALEPLNIDLRFQVLLHQKITNSFLVCRILLLITFLLFVGFLGFTCRDANTSVAQQLAVSGGEKRDLDHHVEVICSTAYKTDNWWIFFLYTLEIVCSFAMIFFLKVWLDKLAYYSCRRLRLPLAKYYERMVVFSHQDEDIKYLKRKLSLWMWGGTVGYLFFIVLNIVVPITSLILRYSINDFRKFILPRSKLCGPDLFWLSDDDFNTTVLCHFEQEWEVLYVVVSADILLVALCLWLPFTLCFMYRAFQSKYFKDKEDEYELDNEIMGL</sequence>
<protein>
    <submittedName>
        <fullName evidence="2">Uncharacterized protein</fullName>
    </submittedName>
</protein>
<keyword evidence="1" id="KW-1133">Transmembrane helix</keyword>
<reference evidence="2" key="1">
    <citation type="submission" date="2021-01" db="EMBL/GenBank/DDBJ databases">
        <authorList>
            <person name="Corre E."/>
            <person name="Pelletier E."/>
            <person name="Niang G."/>
            <person name="Scheremetjew M."/>
            <person name="Finn R."/>
            <person name="Kale V."/>
            <person name="Holt S."/>
            <person name="Cochrane G."/>
            <person name="Meng A."/>
            <person name="Brown T."/>
            <person name="Cohen L."/>
        </authorList>
    </citation>
    <scope>NUCLEOTIDE SEQUENCE</scope>
    <source>
        <strain evidence="2">DIVA3 518/3/11/1/6</strain>
    </source>
</reference>
<gene>
    <name evidence="2" type="ORF">VSP0166_LOCUS5852</name>
</gene>
<feature type="transmembrane region" description="Helical" evidence="1">
    <location>
        <begin position="31"/>
        <end position="50"/>
    </location>
</feature>
<accession>A0A7S4MC05</accession>
<proteinExistence type="predicted"/>
<dbReference type="EMBL" id="HBKP01008202">
    <property type="protein sequence ID" value="CAE2212702.1"/>
    <property type="molecule type" value="Transcribed_RNA"/>
</dbReference>
<evidence type="ECO:0000256" key="1">
    <source>
        <dbReference type="SAM" id="Phobius"/>
    </source>
</evidence>
<name>A0A7S4MC05_9EUKA</name>
<keyword evidence="1" id="KW-0812">Transmembrane</keyword>